<sequence length="900" mass="97439">MQDLGKGSLSMRVPSITYRDPPDQVPRRLTRCPEKFHGCSHDLTSCGMNMCGVTCSCAQNCRVNGDCCWDVPFPTQTPEMSKASCIGVRVSPTSTIHVHMVAGCPTTWPIDYVRDACERSKLFEDIFYVIPATTVTGVTYRNGFCALCNNDIANASFWSIAPHNMNRSAYILPPTFTQSYQSLYLMRPCNENATVDSCSEKVPEIISQKCKMYYAPVRDAKNPHAPSFKNVYCALCNSVNMSRLSCSPIVYVPKTKRQETRYPYQSGLLKKVHRTPACYAYYNGHCYVRRSRKVLNTQYSDAQEDTAAIGAPVKLQHSPSRYRSDWQNSYSLQNCIALVCTALSIVFLVFKLIVFFVFKEARNSSSKCTACLAGTLLAAQVLFLITKCADLEEDVCFAGAVFCHYCFLSTFMWTCALSFDIWKSLTTVQMSSTSGNTLALYSFLAWGAPLFVVSGALAVDQTAPKSVLSPNYGDPICFIGSFWGLVVYFFLPMASLVLFCLILYFNTVCYIRTTSSAAECANDVTRSGCRDSPKGGQQKTNLALFVRLSLVMGVPWAVTLVGSFVSSRRTTPSTSTRGSAQKASTPLDKGGPRSPKGTGSPQPTGPSKLPEGQPLVPTTAPTAAASSKPAKPGRPSLKPAGGLPLKLSPLRYGAVQKPGYTSPRKSVTPDVRSGSSSPAPKAPPAVPGTLAEPGVVAQTQGTAKRRNTMRKPVSPLSPGSPPNVPASPKLASSPVRQDSVSADEPARRVGGVYPPADPNSPEVEAAKRERRSSKFQPASPKPELGSPTMTSPGSMSPMSPGTQSPMPSEQRRPTISLKDPRLRHFWRSLRSHLRRQKQAASPGEMSPISSAPKRSPKLSMVEAAAAAAGFPARRRMQPNAGKRRSGSASPATASPRQVKA</sequence>
<accession>A0ACB7RMV5</accession>
<proteinExistence type="predicted"/>
<protein>
    <submittedName>
        <fullName evidence="1">Uncharacterized protein</fullName>
    </submittedName>
</protein>
<evidence type="ECO:0000313" key="1">
    <source>
        <dbReference type="EMBL" id="KAH6921834.1"/>
    </source>
</evidence>
<dbReference type="Proteomes" id="UP000821845">
    <property type="component" value="Chromosome 9"/>
</dbReference>
<name>A0ACB7RMV5_HYAAI</name>
<gene>
    <name evidence="1" type="ORF">HPB50_005379</name>
</gene>
<organism evidence="1 2">
    <name type="scientific">Hyalomma asiaticum</name>
    <name type="common">Tick</name>
    <dbReference type="NCBI Taxonomy" id="266040"/>
    <lineage>
        <taxon>Eukaryota</taxon>
        <taxon>Metazoa</taxon>
        <taxon>Ecdysozoa</taxon>
        <taxon>Arthropoda</taxon>
        <taxon>Chelicerata</taxon>
        <taxon>Arachnida</taxon>
        <taxon>Acari</taxon>
        <taxon>Parasitiformes</taxon>
        <taxon>Ixodida</taxon>
        <taxon>Ixodoidea</taxon>
        <taxon>Ixodidae</taxon>
        <taxon>Hyalomminae</taxon>
        <taxon>Hyalomma</taxon>
    </lineage>
</organism>
<keyword evidence="2" id="KW-1185">Reference proteome</keyword>
<dbReference type="EMBL" id="CM023489">
    <property type="protein sequence ID" value="KAH6921834.1"/>
    <property type="molecule type" value="Genomic_DNA"/>
</dbReference>
<reference evidence="1" key="1">
    <citation type="submission" date="2020-05" db="EMBL/GenBank/DDBJ databases">
        <title>Large-scale comparative analyses of tick genomes elucidate their genetic diversity and vector capacities.</title>
        <authorList>
            <person name="Jia N."/>
            <person name="Wang J."/>
            <person name="Shi W."/>
            <person name="Du L."/>
            <person name="Sun Y."/>
            <person name="Zhan W."/>
            <person name="Jiang J."/>
            <person name="Wang Q."/>
            <person name="Zhang B."/>
            <person name="Ji P."/>
            <person name="Sakyi L.B."/>
            <person name="Cui X."/>
            <person name="Yuan T."/>
            <person name="Jiang B."/>
            <person name="Yang W."/>
            <person name="Lam T.T.-Y."/>
            <person name="Chang Q."/>
            <person name="Ding S."/>
            <person name="Wang X."/>
            <person name="Zhu J."/>
            <person name="Ruan X."/>
            <person name="Zhao L."/>
            <person name="Wei J."/>
            <person name="Que T."/>
            <person name="Du C."/>
            <person name="Cheng J."/>
            <person name="Dai P."/>
            <person name="Han X."/>
            <person name="Huang E."/>
            <person name="Gao Y."/>
            <person name="Liu J."/>
            <person name="Shao H."/>
            <person name="Ye R."/>
            <person name="Li L."/>
            <person name="Wei W."/>
            <person name="Wang X."/>
            <person name="Wang C."/>
            <person name="Yang T."/>
            <person name="Huo Q."/>
            <person name="Li W."/>
            <person name="Guo W."/>
            <person name="Chen H."/>
            <person name="Zhou L."/>
            <person name="Ni X."/>
            <person name="Tian J."/>
            <person name="Zhou Y."/>
            <person name="Sheng Y."/>
            <person name="Liu T."/>
            <person name="Pan Y."/>
            <person name="Xia L."/>
            <person name="Li J."/>
            <person name="Zhao F."/>
            <person name="Cao W."/>
        </authorList>
    </citation>
    <scope>NUCLEOTIDE SEQUENCE</scope>
    <source>
        <strain evidence="1">Hyas-2018</strain>
    </source>
</reference>
<evidence type="ECO:0000313" key="2">
    <source>
        <dbReference type="Proteomes" id="UP000821845"/>
    </source>
</evidence>
<comment type="caution">
    <text evidence="1">The sequence shown here is derived from an EMBL/GenBank/DDBJ whole genome shotgun (WGS) entry which is preliminary data.</text>
</comment>